<dbReference type="Proteomes" id="UP000597762">
    <property type="component" value="Unassembled WGS sequence"/>
</dbReference>
<evidence type="ECO:0000256" key="1">
    <source>
        <dbReference type="SAM" id="Phobius"/>
    </source>
</evidence>
<feature type="transmembrane region" description="Helical" evidence="1">
    <location>
        <begin position="12"/>
        <end position="34"/>
    </location>
</feature>
<evidence type="ECO:0000313" key="3">
    <source>
        <dbReference type="Proteomes" id="UP000597762"/>
    </source>
</evidence>
<feature type="transmembrane region" description="Helical" evidence="1">
    <location>
        <begin position="215"/>
        <end position="236"/>
    </location>
</feature>
<feature type="transmembrane region" description="Helical" evidence="1">
    <location>
        <begin position="354"/>
        <end position="375"/>
    </location>
</feature>
<keyword evidence="3" id="KW-1185">Reference proteome</keyword>
<keyword evidence="1" id="KW-0812">Transmembrane</keyword>
<protein>
    <submittedName>
        <fullName evidence="2">Uncharacterized protein</fullName>
    </submittedName>
</protein>
<organism evidence="2 3">
    <name type="scientific">Acanthosepion pharaonis</name>
    <name type="common">Pharaoh cuttlefish</name>
    <name type="synonym">Sepia pharaonis</name>
    <dbReference type="NCBI Taxonomy" id="158019"/>
    <lineage>
        <taxon>Eukaryota</taxon>
        <taxon>Metazoa</taxon>
        <taxon>Spiralia</taxon>
        <taxon>Lophotrochozoa</taxon>
        <taxon>Mollusca</taxon>
        <taxon>Cephalopoda</taxon>
        <taxon>Coleoidea</taxon>
        <taxon>Decapodiformes</taxon>
        <taxon>Sepiida</taxon>
        <taxon>Sepiina</taxon>
        <taxon>Sepiidae</taxon>
        <taxon>Acanthosepion</taxon>
    </lineage>
</organism>
<dbReference type="AlphaFoldDB" id="A0A812BW00"/>
<proteinExistence type="predicted"/>
<accession>A0A812BW00</accession>
<reference evidence="2" key="1">
    <citation type="submission" date="2021-01" db="EMBL/GenBank/DDBJ databases">
        <authorList>
            <person name="Li R."/>
            <person name="Bekaert M."/>
        </authorList>
    </citation>
    <scope>NUCLEOTIDE SEQUENCE</scope>
    <source>
        <strain evidence="2">Farmed</strain>
    </source>
</reference>
<feature type="transmembrane region" description="Helical" evidence="1">
    <location>
        <begin position="115"/>
        <end position="140"/>
    </location>
</feature>
<dbReference type="EMBL" id="CAHIKZ030000857">
    <property type="protein sequence ID" value="CAE1242107.1"/>
    <property type="molecule type" value="Genomic_DNA"/>
</dbReference>
<evidence type="ECO:0000313" key="2">
    <source>
        <dbReference type="EMBL" id="CAE1242107.1"/>
    </source>
</evidence>
<feature type="transmembrane region" description="Helical" evidence="1">
    <location>
        <begin position="54"/>
        <end position="74"/>
    </location>
</feature>
<feature type="transmembrane region" description="Helical" evidence="1">
    <location>
        <begin position="256"/>
        <end position="277"/>
    </location>
</feature>
<feature type="transmembrane region" description="Helical" evidence="1">
    <location>
        <begin position="86"/>
        <end position="109"/>
    </location>
</feature>
<name>A0A812BW00_ACAPH</name>
<keyword evidence="1" id="KW-1133">Transmembrane helix</keyword>
<keyword evidence="1" id="KW-0472">Membrane</keyword>
<gene>
    <name evidence="2" type="ORF">SPHA_23167</name>
</gene>
<comment type="caution">
    <text evidence="2">The sequence shown here is derived from an EMBL/GenBank/DDBJ whole genome shotgun (WGS) entry which is preliminary data.</text>
</comment>
<sequence length="428" mass="50511">MFATFSIRYFYHFYFCHFLTPISDTFFAFVFFSFQSKKPVQAPFFFSFNTFSAHLTVLSFSLPLFLSLSLTFFLSLSLSLCNIIEILLYSSYTLLAVIIYSFLFLPFSLSSFFSFFLFLFLLFSFLSFHSHFLLFFFLFFQYFLSDINTYFFSTLRFRFFSYLFSKLLFAPTLSLSLPLFLLNVTSFALSFSSSLPHTHAHIRTHILTCKQTEKYSYTFLFLFCLIKFFLSTNISLPCSRLCLLDSSLSLRLASSFFFFLLFITQRVLFYTLSFITFNFKLSCFSFRFPVSFNLWPRWLFKAISFHLYLSFFSYQTFPDFSHQLTFPYFHFHFPTIPLSPPPSLSLSPSLTQSIYLSISVFLSMYLFPLSASPIFPRHYRSATLIFVRFAPVGSVYVKRPDSPDILSLFHAGWIYCSEKKGKKKKKRK</sequence>